<organism evidence="1">
    <name type="scientific">Streptantibioticus silvisoli</name>
    <dbReference type="NCBI Taxonomy" id="2705255"/>
    <lineage>
        <taxon>Bacteria</taxon>
        <taxon>Bacillati</taxon>
        <taxon>Actinomycetota</taxon>
        <taxon>Actinomycetes</taxon>
        <taxon>Kitasatosporales</taxon>
        <taxon>Streptomycetaceae</taxon>
        <taxon>Streptantibioticus</taxon>
    </lineage>
</organism>
<accession>A0AA90HD86</accession>
<sequence>MSRRSLDRREFKQVQRRRLAAHGLGGEVVRPVERESFAEVVRLALTVHGVPLLEGMLAGGSPLFDGLVALDALALALLDLRSGHYEEEHHAQLLEVIDLHLAAAAFL</sequence>
<reference evidence="1" key="1">
    <citation type="submission" date="2023-05" db="EMBL/GenBank/DDBJ databases">
        <title>Streptantibioticus silvisoli sp. nov., acidotolerant actinomycetes 1 from pine litter.</title>
        <authorList>
            <person name="Swiecimska M."/>
            <person name="Golinska P."/>
            <person name="Sangal V."/>
            <person name="Wachnowicz B."/>
            <person name="Goodfellow M."/>
        </authorList>
    </citation>
    <scope>NUCLEOTIDE SEQUENCE</scope>
    <source>
        <strain evidence="1">SL13</strain>
    </source>
</reference>
<comment type="caution">
    <text evidence="1">The sequence shown here is derived from an EMBL/GenBank/DDBJ whole genome shotgun (WGS) entry which is preliminary data.</text>
</comment>
<gene>
    <name evidence="1" type="ORF">POF50_035145</name>
</gene>
<dbReference type="EMBL" id="JABXJJ020000089">
    <property type="protein sequence ID" value="MDI5974524.1"/>
    <property type="molecule type" value="Genomic_DNA"/>
</dbReference>
<evidence type="ECO:0000313" key="1">
    <source>
        <dbReference type="EMBL" id="MDI5974524.1"/>
    </source>
</evidence>
<protein>
    <submittedName>
        <fullName evidence="1">Uncharacterized protein</fullName>
    </submittedName>
</protein>
<proteinExistence type="predicted"/>
<dbReference type="AlphaFoldDB" id="A0AA90HD86"/>
<dbReference type="RefSeq" id="WP_271315304.1">
    <property type="nucleotide sequence ID" value="NZ_JABXJJ020000089.1"/>
</dbReference>
<name>A0AA90HD86_9ACTN</name>